<dbReference type="AlphaFoldDB" id="A0A8X6T577"/>
<reference evidence="1" key="1">
    <citation type="submission" date="2020-08" db="EMBL/GenBank/DDBJ databases">
        <title>Multicomponent nature underlies the extraordinary mechanical properties of spider dragline silk.</title>
        <authorList>
            <person name="Kono N."/>
            <person name="Nakamura H."/>
            <person name="Mori M."/>
            <person name="Yoshida Y."/>
            <person name="Ohtoshi R."/>
            <person name="Malay A.D."/>
            <person name="Moran D.A.P."/>
            <person name="Tomita M."/>
            <person name="Numata K."/>
            <person name="Arakawa K."/>
        </authorList>
    </citation>
    <scope>NUCLEOTIDE SEQUENCE</scope>
</reference>
<protein>
    <submittedName>
        <fullName evidence="1">Uncharacterized protein</fullName>
    </submittedName>
</protein>
<accession>A0A8X6T577</accession>
<keyword evidence="2" id="KW-1185">Reference proteome</keyword>
<proteinExistence type="predicted"/>
<comment type="caution">
    <text evidence="1">The sequence shown here is derived from an EMBL/GenBank/DDBJ whole genome shotgun (WGS) entry which is preliminary data.</text>
</comment>
<evidence type="ECO:0000313" key="1">
    <source>
        <dbReference type="EMBL" id="GFS74343.1"/>
    </source>
</evidence>
<gene>
    <name evidence="1" type="ORF">NPIL_368721</name>
</gene>
<dbReference type="EMBL" id="BMAW01001518">
    <property type="protein sequence ID" value="GFS74343.1"/>
    <property type="molecule type" value="Genomic_DNA"/>
</dbReference>
<organism evidence="1 2">
    <name type="scientific">Nephila pilipes</name>
    <name type="common">Giant wood spider</name>
    <name type="synonym">Nephila maculata</name>
    <dbReference type="NCBI Taxonomy" id="299642"/>
    <lineage>
        <taxon>Eukaryota</taxon>
        <taxon>Metazoa</taxon>
        <taxon>Ecdysozoa</taxon>
        <taxon>Arthropoda</taxon>
        <taxon>Chelicerata</taxon>
        <taxon>Arachnida</taxon>
        <taxon>Araneae</taxon>
        <taxon>Araneomorphae</taxon>
        <taxon>Entelegynae</taxon>
        <taxon>Araneoidea</taxon>
        <taxon>Nephilidae</taxon>
        <taxon>Nephila</taxon>
    </lineage>
</organism>
<sequence length="94" mass="10845">MISSVDSYNKVATGITPLEKPRLTSQVTRYGRFTRDEACFANDTFRKKYQERTLRMVLTILILWSFQSGMELRARTRDLNIGGHEAYGPQVEGR</sequence>
<evidence type="ECO:0000313" key="2">
    <source>
        <dbReference type="Proteomes" id="UP000887013"/>
    </source>
</evidence>
<name>A0A8X6T577_NEPPI</name>
<dbReference type="Proteomes" id="UP000887013">
    <property type="component" value="Unassembled WGS sequence"/>
</dbReference>